<dbReference type="Proteomes" id="UP000541425">
    <property type="component" value="Unassembled WGS sequence"/>
</dbReference>
<feature type="domain" description="Citrate transporter-like" evidence="12">
    <location>
        <begin position="20"/>
        <end position="384"/>
    </location>
</feature>
<protein>
    <submittedName>
        <fullName evidence="13">Na+/H+ antiporter NhaD/arsenite permease-like protein</fullName>
    </submittedName>
</protein>
<evidence type="ECO:0000256" key="3">
    <source>
        <dbReference type="ARBA" id="ARBA00022449"/>
    </source>
</evidence>
<dbReference type="Pfam" id="PF03600">
    <property type="entry name" value="CitMHS"/>
    <property type="match status" value="1"/>
</dbReference>
<name>A0A7W5ULG9_9BACT</name>
<keyword evidence="6" id="KW-0915">Sodium</keyword>
<evidence type="ECO:0000256" key="6">
    <source>
        <dbReference type="ARBA" id="ARBA00023053"/>
    </source>
</evidence>
<comment type="similarity">
    <text evidence="10">Belongs to the NhaD Na(+)/H(+) (TC 2.A.62) antiporter family.</text>
</comment>
<comment type="subcellular location">
    <subcellularLocation>
        <location evidence="1">Membrane</location>
        <topology evidence="1">Multi-pass membrane protein</topology>
    </subcellularLocation>
</comment>
<feature type="transmembrane region" description="Helical" evidence="11">
    <location>
        <begin position="353"/>
        <end position="377"/>
    </location>
</feature>
<dbReference type="AlphaFoldDB" id="A0A7W5ULG9"/>
<dbReference type="GO" id="GO:0015297">
    <property type="term" value="F:antiporter activity"/>
    <property type="evidence" value="ECO:0007669"/>
    <property type="project" value="UniProtKB-KW"/>
</dbReference>
<keyword evidence="3" id="KW-0050">Antiport</keyword>
<feature type="transmembrane region" description="Helical" evidence="11">
    <location>
        <begin position="124"/>
        <end position="152"/>
    </location>
</feature>
<keyword evidence="7" id="KW-0406">Ion transport</keyword>
<evidence type="ECO:0000256" key="4">
    <source>
        <dbReference type="ARBA" id="ARBA00022692"/>
    </source>
</evidence>
<reference evidence="13 14" key="1">
    <citation type="submission" date="2020-08" db="EMBL/GenBank/DDBJ databases">
        <title>Genomic Encyclopedia of Type Strains, Phase IV (KMG-IV): sequencing the most valuable type-strain genomes for metagenomic binning, comparative biology and taxonomic classification.</title>
        <authorList>
            <person name="Goeker M."/>
        </authorList>
    </citation>
    <scope>NUCLEOTIDE SEQUENCE [LARGE SCALE GENOMIC DNA]</scope>
    <source>
        <strain evidence="13 14">DSM 22548</strain>
    </source>
</reference>
<proteinExistence type="inferred from homology"/>
<evidence type="ECO:0000256" key="1">
    <source>
        <dbReference type="ARBA" id="ARBA00004141"/>
    </source>
</evidence>
<accession>A0A7W5ULG9</accession>
<dbReference type="GO" id="GO:0006814">
    <property type="term" value="P:sodium ion transport"/>
    <property type="evidence" value="ECO:0007669"/>
    <property type="project" value="UniProtKB-KW"/>
</dbReference>
<keyword evidence="2" id="KW-0813">Transport</keyword>
<dbReference type="EMBL" id="JACICA010000021">
    <property type="protein sequence ID" value="MBB3703672.1"/>
    <property type="molecule type" value="Genomic_DNA"/>
</dbReference>
<feature type="transmembrane region" description="Helical" evidence="11">
    <location>
        <begin position="247"/>
        <end position="264"/>
    </location>
</feature>
<evidence type="ECO:0000256" key="7">
    <source>
        <dbReference type="ARBA" id="ARBA00023065"/>
    </source>
</evidence>
<keyword evidence="8 11" id="KW-0472">Membrane</keyword>
<comment type="caution">
    <text evidence="13">The sequence shown here is derived from an EMBL/GenBank/DDBJ whole genome shotgun (WGS) entry which is preliminary data.</text>
</comment>
<dbReference type="PANTHER" id="PTHR43269">
    <property type="entry name" value="SODIUM/PROTON ANTIPORTER 1-RELATED"/>
    <property type="match status" value="1"/>
</dbReference>
<dbReference type="RefSeq" id="WP_183698138.1">
    <property type="nucleotide sequence ID" value="NZ_JACICA010000021.1"/>
</dbReference>
<dbReference type="PANTHER" id="PTHR43269:SF2">
    <property type="entry name" value="SODIUM_PROTON ANTIPORTER 1-RELATED"/>
    <property type="match status" value="1"/>
</dbReference>
<dbReference type="InterPro" id="IPR004680">
    <property type="entry name" value="Cit_transptr-like_dom"/>
</dbReference>
<feature type="transmembrane region" description="Helical" evidence="11">
    <location>
        <begin position="434"/>
        <end position="455"/>
    </location>
</feature>
<evidence type="ECO:0000313" key="14">
    <source>
        <dbReference type="Proteomes" id="UP000541425"/>
    </source>
</evidence>
<dbReference type="GO" id="GO:0016020">
    <property type="term" value="C:membrane"/>
    <property type="evidence" value="ECO:0007669"/>
    <property type="project" value="UniProtKB-SubCell"/>
</dbReference>
<feature type="transmembrane region" description="Helical" evidence="11">
    <location>
        <begin position="164"/>
        <end position="184"/>
    </location>
</feature>
<keyword evidence="9" id="KW-0739">Sodium transport</keyword>
<feature type="transmembrane region" description="Helical" evidence="11">
    <location>
        <begin position="83"/>
        <end position="104"/>
    </location>
</feature>
<keyword evidence="5 11" id="KW-1133">Transmembrane helix</keyword>
<evidence type="ECO:0000256" key="10">
    <source>
        <dbReference type="ARBA" id="ARBA00025753"/>
    </source>
</evidence>
<evidence type="ECO:0000256" key="2">
    <source>
        <dbReference type="ARBA" id="ARBA00022448"/>
    </source>
</evidence>
<evidence type="ECO:0000256" key="11">
    <source>
        <dbReference type="SAM" id="Phobius"/>
    </source>
</evidence>
<evidence type="ECO:0000256" key="5">
    <source>
        <dbReference type="ARBA" id="ARBA00022989"/>
    </source>
</evidence>
<feature type="transmembrane region" description="Helical" evidence="11">
    <location>
        <begin position="397"/>
        <end position="422"/>
    </location>
</feature>
<evidence type="ECO:0000313" key="13">
    <source>
        <dbReference type="EMBL" id="MBB3703672.1"/>
    </source>
</evidence>
<gene>
    <name evidence="13" type="ORF">FHS60_002169</name>
</gene>
<evidence type="ECO:0000256" key="9">
    <source>
        <dbReference type="ARBA" id="ARBA00023201"/>
    </source>
</evidence>
<dbReference type="InterPro" id="IPR045016">
    <property type="entry name" value="NhaD-like"/>
</dbReference>
<keyword evidence="4 11" id="KW-0812">Transmembrane</keyword>
<evidence type="ECO:0000256" key="8">
    <source>
        <dbReference type="ARBA" id="ARBA00023136"/>
    </source>
</evidence>
<feature type="transmembrane region" description="Helical" evidence="11">
    <location>
        <begin position="204"/>
        <end position="226"/>
    </location>
</feature>
<feature type="transmembrane region" description="Helical" evidence="11">
    <location>
        <begin position="27"/>
        <end position="44"/>
    </location>
</feature>
<feature type="transmembrane region" description="Helical" evidence="11">
    <location>
        <begin position="270"/>
        <end position="289"/>
    </location>
</feature>
<organism evidence="13 14">
    <name type="scientific">Alloprevotella rava</name>
    <dbReference type="NCBI Taxonomy" id="671218"/>
    <lineage>
        <taxon>Bacteria</taxon>
        <taxon>Pseudomonadati</taxon>
        <taxon>Bacteroidota</taxon>
        <taxon>Bacteroidia</taxon>
        <taxon>Bacteroidales</taxon>
        <taxon>Prevotellaceae</taxon>
        <taxon>Alloprevotella</taxon>
    </lineage>
</organism>
<evidence type="ECO:0000259" key="12">
    <source>
        <dbReference type="Pfam" id="PF03600"/>
    </source>
</evidence>
<sequence>MEIGILTLFLLGLVVMATEIIHHINKAAVAMFVGVVCWVLYICYGTDFVLAQHEAVFFTFLNGTPLNSSLVKDFIAEHIFFKYFLDAASVVFFLLATLSITEVLDNNGCFDFLHVWLRTRSPRRFLWTVVGLTFVLSANFDNLTVICLMLAVMHSIVADERSRLRFGSVIVVAANSGGAFTAIGDVSSLTLWNQGLITPTHYSMIMVLPCLVAAGVTTLLVQQSLPTHVRLVRSIPPFRGNDSTLNLWQRALMLLVGIGGLWFIPTYHRITHLPSFSGALCVLGVLWIVNEFYNHKLLSSGLMAGKRSPIALQYQTLQNILLFVGLTLSVSAVCESGLLPCIATWATQHGKDYYLVGIIAGAASMVFNNVAMLLLNVGFFASNTAVPFQPGGNFWPWLSYTTAMGGSLLFIGTTAGYALWRMEGVGIRWYVRHIFVKVLIGAVAGGAVFALTTYIF</sequence>